<gene>
    <name evidence="15" type="ORF">FKR81_13265</name>
</gene>
<dbReference type="SMART" id="SM00632">
    <property type="entry name" value="Aamy_C"/>
    <property type="match status" value="1"/>
</dbReference>
<evidence type="ECO:0000256" key="7">
    <source>
        <dbReference type="ARBA" id="ARBA00022801"/>
    </source>
</evidence>
<keyword evidence="8" id="KW-0106">Calcium</keyword>
<dbReference type="Gene3D" id="2.60.40.1180">
    <property type="entry name" value="Golgi alpha-mannosidase II"/>
    <property type="match status" value="1"/>
</dbReference>
<organism evidence="15 16">
    <name type="scientific">Lentzea tibetensis</name>
    <dbReference type="NCBI Taxonomy" id="2591470"/>
    <lineage>
        <taxon>Bacteria</taxon>
        <taxon>Bacillati</taxon>
        <taxon>Actinomycetota</taxon>
        <taxon>Actinomycetes</taxon>
        <taxon>Pseudonocardiales</taxon>
        <taxon>Pseudonocardiaceae</taxon>
        <taxon>Lentzea</taxon>
    </lineage>
</organism>
<dbReference type="Pfam" id="PF02806">
    <property type="entry name" value="Alpha-amylase_C"/>
    <property type="match status" value="1"/>
</dbReference>
<keyword evidence="16" id="KW-1185">Reference proteome</keyword>
<dbReference type="CDD" id="cd11317">
    <property type="entry name" value="AmyAc_bac_euk_AmyA"/>
    <property type="match status" value="1"/>
</dbReference>
<comment type="caution">
    <text evidence="15">The sequence shown here is derived from an EMBL/GenBank/DDBJ whole genome shotgun (WGS) entry which is preliminary data.</text>
</comment>
<dbReference type="EC" id="3.2.1.1" evidence="4 12"/>
<keyword evidence="6" id="KW-0479">Metal-binding</keyword>
<dbReference type="GO" id="GO:0005975">
    <property type="term" value="P:carbohydrate metabolic process"/>
    <property type="evidence" value="ECO:0007669"/>
    <property type="project" value="InterPro"/>
</dbReference>
<evidence type="ECO:0000256" key="11">
    <source>
        <dbReference type="RuleBase" id="RU003615"/>
    </source>
</evidence>
<evidence type="ECO:0000259" key="13">
    <source>
        <dbReference type="SMART" id="SM00632"/>
    </source>
</evidence>
<evidence type="ECO:0000313" key="16">
    <source>
        <dbReference type="Proteomes" id="UP000316639"/>
    </source>
</evidence>
<dbReference type="PANTHER" id="PTHR43447">
    <property type="entry name" value="ALPHA-AMYLASE"/>
    <property type="match status" value="1"/>
</dbReference>
<dbReference type="EMBL" id="VOBR01000007">
    <property type="protein sequence ID" value="TWP51991.1"/>
    <property type="molecule type" value="Genomic_DNA"/>
</dbReference>
<feature type="domain" description="Glycosyl hydrolase family 13 catalytic" evidence="14">
    <location>
        <begin position="19"/>
        <end position="360"/>
    </location>
</feature>
<comment type="similarity">
    <text evidence="3 11">Belongs to the glycosyl hydrolase 13 family.</text>
</comment>
<evidence type="ECO:0000256" key="10">
    <source>
        <dbReference type="ARBA" id="ARBA00023295"/>
    </source>
</evidence>
<evidence type="ECO:0000256" key="5">
    <source>
        <dbReference type="ARBA" id="ARBA00017303"/>
    </source>
</evidence>
<dbReference type="SUPFAM" id="SSF51445">
    <property type="entry name" value="(Trans)glycosidases"/>
    <property type="match status" value="1"/>
</dbReference>
<dbReference type="InterPro" id="IPR006048">
    <property type="entry name" value="A-amylase/branching_C"/>
</dbReference>
<dbReference type="PRINTS" id="PR00110">
    <property type="entry name" value="ALPHAAMYLASE"/>
</dbReference>
<feature type="domain" description="Alpha-amylase C-terminal" evidence="13">
    <location>
        <begin position="369"/>
        <end position="443"/>
    </location>
</feature>
<dbReference type="InterPro" id="IPR017853">
    <property type="entry name" value="GH"/>
</dbReference>
<name>A0A563EWY6_9PSEU</name>
<dbReference type="Pfam" id="PF00128">
    <property type="entry name" value="Alpha-amylase"/>
    <property type="match status" value="1"/>
</dbReference>
<protein>
    <recommendedName>
        <fullName evidence="5 12">Alpha-amylase</fullName>
        <ecNumber evidence="4 12">3.2.1.1</ecNumber>
    </recommendedName>
</protein>
<keyword evidence="10 12" id="KW-0326">Glycosidase</keyword>
<reference evidence="15 16" key="1">
    <citation type="submission" date="2019-07" db="EMBL/GenBank/DDBJ databases">
        <title>Lentzea xizangensis sp. nov., isolated from Qinghai-Tibetan Plateau Soils.</title>
        <authorList>
            <person name="Huang J."/>
        </authorList>
    </citation>
    <scope>NUCLEOTIDE SEQUENCE [LARGE SCALE GENOMIC DNA]</scope>
    <source>
        <strain evidence="15 16">FXJ1.1311</strain>
    </source>
</reference>
<evidence type="ECO:0000256" key="2">
    <source>
        <dbReference type="ARBA" id="ARBA00001913"/>
    </source>
</evidence>
<dbReference type="InterPro" id="IPR013780">
    <property type="entry name" value="Glyco_hydro_b"/>
</dbReference>
<evidence type="ECO:0000313" key="15">
    <source>
        <dbReference type="EMBL" id="TWP51991.1"/>
    </source>
</evidence>
<comment type="catalytic activity">
    <reaction evidence="1 12">
        <text>Endohydrolysis of (1-&gt;4)-alpha-D-glucosidic linkages in polysaccharides containing three or more (1-&gt;4)-alpha-linked D-glucose units.</text>
        <dbReference type="EC" id="3.2.1.1"/>
    </reaction>
</comment>
<proteinExistence type="inferred from homology"/>
<evidence type="ECO:0000256" key="8">
    <source>
        <dbReference type="ARBA" id="ARBA00022837"/>
    </source>
</evidence>
<dbReference type="SUPFAM" id="SSF51011">
    <property type="entry name" value="Glycosyl hydrolase domain"/>
    <property type="match status" value="1"/>
</dbReference>
<sequence length="443" mass="47940">MTLSVLSVPAQAAPAGPRDVIVQLFEWNWKSVARECTSTLGPKGFGYAQVSPPQEHVTGPAWWTQYQPVSYRLESRLGTRAEFASMVSTCHSAGVKVLVDAVINHTTGGAGTGWAGSAYTHYDHPGTYASWDFHHCGRNGTDDIANYHDRWEVQNCELVNLADLATDTTYVRDRIAAYLNDLLSLGVDGFRVDAAKHMPAADIDAIKSRLSRPAYLVQEVIFGAGEPIGPAEYTGVGDVHEFRYGYDLKRVLYNEKLAYLRNFGEGWGYIGGSSAVVFVDNHDTQRNASTLSYKDGARYQLANTFMLAWPYGTPAVMSGYSFGDNDAGPPQDASGRVQDASCGAAWVCEHRSAAGMVGFHNAVRGTAVVNWWDDGGDVIAFGRGSSGFVVLNDTDGAIDRWFQTSLPAGMYCDVSGTGGCYSVNSAGWFRAVVPAHASVAIHR</sequence>
<dbReference type="Gene3D" id="3.20.20.80">
    <property type="entry name" value="Glycosidases"/>
    <property type="match status" value="1"/>
</dbReference>
<evidence type="ECO:0000256" key="4">
    <source>
        <dbReference type="ARBA" id="ARBA00012595"/>
    </source>
</evidence>
<dbReference type="AlphaFoldDB" id="A0A563EWY6"/>
<evidence type="ECO:0000256" key="6">
    <source>
        <dbReference type="ARBA" id="ARBA00022723"/>
    </source>
</evidence>
<dbReference type="SMART" id="SM00642">
    <property type="entry name" value="Aamy"/>
    <property type="match status" value="1"/>
</dbReference>
<dbReference type="GO" id="GO:0046872">
    <property type="term" value="F:metal ion binding"/>
    <property type="evidence" value="ECO:0007669"/>
    <property type="project" value="UniProtKB-KW"/>
</dbReference>
<evidence type="ECO:0000256" key="9">
    <source>
        <dbReference type="ARBA" id="ARBA00023277"/>
    </source>
</evidence>
<keyword evidence="7 12" id="KW-0378">Hydrolase</keyword>
<comment type="cofactor">
    <cofactor evidence="2">
        <name>Ca(2+)</name>
        <dbReference type="ChEBI" id="CHEBI:29108"/>
    </cofactor>
</comment>
<evidence type="ECO:0000256" key="3">
    <source>
        <dbReference type="ARBA" id="ARBA00008061"/>
    </source>
</evidence>
<keyword evidence="9 12" id="KW-0119">Carbohydrate metabolism</keyword>
<evidence type="ECO:0000259" key="14">
    <source>
        <dbReference type="SMART" id="SM00642"/>
    </source>
</evidence>
<dbReference type="GO" id="GO:0004556">
    <property type="term" value="F:alpha-amylase activity"/>
    <property type="evidence" value="ECO:0007669"/>
    <property type="project" value="UniProtKB-UniRule"/>
</dbReference>
<evidence type="ECO:0000256" key="12">
    <source>
        <dbReference type="RuleBase" id="RU361134"/>
    </source>
</evidence>
<dbReference type="InterPro" id="IPR031319">
    <property type="entry name" value="A-amylase_C"/>
</dbReference>
<dbReference type="Proteomes" id="UP000316639">
    <property type="component" value="Unassembled WGS sequence"/>
</dbReference>
<dbReference type="InterPro" id="IPR006047">
    <property type="entry name" value="GH13_cat_dom"/>
</dbReference>
<evidence type="ECO:0000256" key="1">
    <source>
        <dbReference type="ARBA" id="ARBA00000548"/>
    </source>
</evidence>
<dbReference type="InterPro" id="IPR006046">
    <property type="entry name" value="Alpha_amylase"/>
</dbReference>
<dbReference type="OrthoDB" id="9805159at2"/>
<accession>A0A563EWY6</accession>